<reference evidence="2" key="1">
    <citation type="submission" date="2018-12" db="EMBL/GenBank/DDBJ databases">
        <title>Tengunoibacter tsumagoiensis gen. nov., sp. nov., Dictyobacter kobayashii sp. nov., D. alpinus sp. nov., and D. joshuensis sp. nov. and description of Dictyobacteraceae fam. nov. within the order Ktedonobacterales isolated from Tengu-no-mugimeshi.</title>
        <authorList>
            <person name="Wang C.M."/>
            <person name="Zheng Y."/>
            <person name="Sakai Y."/>
            <person name="Toyoda A."/>
            <person name="Minakuchi Y."/>
            <person name="Abe K."/>
            <person name="Yokota A."/>
            <person name="Yabe S."/>
        </authorList>
    </citation>
    <scope>NUCLEOTIDE SEQUENCE [LARGE SCALE GENOMIC DNA]</scope>
    <source>
        <strain evidence="2">Uno11</strain>
    </source>
</reference>
<organism evidence="1 2">
    <name type="scientific">Dictyobacter kobayashii</name>
    <dbReference type="NCBI Taxonomy" id="2014872"/>
    <lineage>
        <taxon>Bacteria</taxon>
        <taxon>Bacillati</taxon>
        <taxon>Chloroflexota</taxon>
        <taxon>Ktedonobacteria</taxon>
        <taxon>Ktedonobacterales</taxon>
        <taxon>Dictyobacteraceae</taxon>
        <taxon>Dictyobacter</taxon>
    </lineage>
</organism>
<protein>
    <submittedName>
        <fullName evidence="1">Uncharacterized protein</fullName>
    </submittedName>
</protein>
<accession>A0A402ACE9</accession>
<keyword evidence="2" id="KW-1185">Reference proteome</keyword>
<comment type="caution">
    <text evidence="1">The sequence shown here is derived from an EMBL/GenBank/DDBJ whole genome shotgun (WGS) entry which is preliminary data.</text>
</comment>
<dbReference type="Proteomes" id="UP000287188">
    <property type="component" value="Unassembled WGS sequence"/>
</dbReference>
<sequence length="123" mass="14733">MKEEQTNEYITWLTEAKQRHHQIESVVFALYEEVDKLSRKWPTMPITQLTLNKTNKVIKSFKDLLKNEDDDFAEDINEIIPAGDLPEMRDLVLILSQVRAALGRFENKYQNEWRKLDRNEYYV</sequence>
<dbReference type="EMBL" id="BIFS01000001">
    <property type="protein sequence ID" value="GCE16758.1"/>
    <property type="molecule type" value="Genomic_DNA"/>
</dbReference>
<gene>
    <name evidence="1" type="ORF">KDK_05580</name>
</gene>
<dbReference type="RefSeq" id="WP_126548590.1">
    <property type="nucleotide sequence ID" value="NZ_BIFS01000001.1"/>
</dbReference>
<name>A0A402ACE9_9CHLR</name>
<evidence type="ECO:0000313" key="1">
    <source>
        <dbReference type="EMBL" id="GCE16758.1"/>
    </source>
</evidence>
<dbReference type="AlphaFoldDB" id="A0A402ACE9"/>
<proteinExistence type="predicted"/>
<dbReference type="OrthoDB" id="9980035at2"/>
<evidence type="ECO:0000313" key="2">
    <source>
        <dbReference type="Proteomes" id="UP000287188"/>
    </source>
</evidence>